<evidence type="ECO:0000256" key="1">
    <source>
        <dbReference type="ARBA" id="ARBA00004277"/>
    </source>
</evidence>
<dbReference type="GO" id="GO:0006886">
    <property type="term" value="P:intracellular protein transport"/>
    <property type="evidence" value="ECO:0007669"/>
    <property type="project" value="UniProtKB-UniRule"/>
</dbReference>
<dbReference type="FunFam" id="1.25.10.10:FF:000020">
    <property type="entry name" value="AP-2 complex subunit alpha"/>
    <property type="match status" value="1"/>
</dbReference>
<evidence type="ECO:0000256" key="5">
    <source>
        <dbReference type="ARBA" id="ARBA00023136"/>
    </source>
</evidence>
<dbReference type="GO" id="GO:0035615">
    <property type="term" value="F:clathrin adaptor activity"/>
    <property type="evidence" value="ECO:0007669"/>
    <property type="project" value="InterPro"/>
</dbReference>
<evidence type="ECO:0000259" key="10">
    <source>
        <dbReference type="Pfam" id="PF01602"/>
    </source>
</evidence>
<dbReference type="Gene3D" id="1.25.10.10">
    <property type="entry name" value="Leucine-rich Repeat Variant"/>
    <property type="match status" value="1"/>
</dbReference>
<keyword evidence="6 7" id="KW-0168">Coated pit</keyword>
<dbReference type="InterPro" id="IPR013041">
    <property type="entry name" value="Clathrin_app_Ig-like_sf"/>
</dbReference>
<name>A0A2T7PKF1_POMCA</name>
<dbReference type="InterPro" id="IPR009028">
    <property type="entry name" value="Coatomer/calthrin_app_sub_C"/>
</dbReference>
<dbReference type="GO" id="GO:0030122">
    <property type="term" value="C:AP-2 adaptor complex"/>
    <property type="evidence" value="ECO:0007669"/>
    <property type="project" value="InterPro"/>
</dbReference>
<dbReference type="PIRSF" id="PIRSF037091">
    <property type="entry name" value="AP2_complex_alpha"/>
    <property type="match status" value="1"/>
</dbReference>
<feature type="binding site" evidence="8">
    <location>
        <position position="42"/>
    </location>
    <ligand>
        <name>a 1,2-diacyl-sn-glycero-3-phospho-(1D-myo-inositol-3,4,5-trisphosphate)</name>
        <dbReference type="ChEBI" id="CHEBI:57836"/>
    </ligand>
</feature>
<dbReference type="Pfam" id="PF02296">
    <property type="entry name" value="Alpha_adaptin_C"/>
    <property type="match status" value="1"/>
</dbReference>
<dbReference type="Gene3D" id="3.30.310.10">
    <property type="entry name" value="TATA-Binding Protein"/>
    <property type="match status" value="1"/>
</dbReference>
<feature type="region of interest" description="Disordered" evidence="9">
    <location>
        <begin position="613"/>
        <end position="662"/>
    </location>
</feature>
<proteinExistence type="inferred from homology"/>
<keyword evidence="4 7" id="KW-0653">Protein transport</keyword>
<keyword evidence="2 7" id="KW-0813">Transport</keyword>
<dbReference type="STRING" id="400727.A0A2T7PKF1"/>
<dbReference type="InterPro" id="IPR017104">
    <property type="entry name" value="AP2_complex_asu"/>
</dbReference>
<comment type="subcellular location">
    <subcellularLocation>
        <location evidence="1">Membrane</location>
        <location evidence="1">Coated pit</location>
        <topology evidence="1">Peripheral membrane protein</topology>
        <orientation evidence="1">Cytoplasmic side</orientation>
    </subcellularLocation>
</comment>
<keyword evidence="14" id="KW-1185">Reference proteome</keyword>
<keyword evidence="5 7" id="KW-0472">Membrane</keyword>
<evidence type="ECO:0000256" key="2">
    <source>
        <dbReference type="ARBA" id="ARBA00022448"/>
    </source>
</evidence>
<organism evidence="13 14">
    <name type="scientific">Pomacea canaliculata</name>
    <name type="common">Golden apple snail</name>
    <dbReference type="NCBI Taxonomy" id="400727"/>
    <lineage>
        <taxon>Eukaryota</taxon>
        <taxon>Metazoa</taxon>
        <taxon>Spiralia</taxon>
        <taxon>Lophotrochozoa</taxon>
        <taxon>Mollusca</taxon>
        <taxon>Gastropoda</taxon>
        <taxon>Caenogastropoda</taxon>
        <taxon>Architaenioglossa</taxon>
        <taxon>Ampullarioidea</taxon>
        <taxon>Ampullariidae</taxon>
        <taxon>Pomacea</taxon>
    </lineage>
</organism>
<evidence type="ECO:0000313" key="14">
    <source>
        <dbReference type="Proteomes" id="UP000245119"/>
    </source>
</evidence>
<evidence type="ECO:0000256" key="4">
    <source>
        <dbReference type="ARBA" id="ARBA00022927"/>
    </source>
</evidence>
<accession>A0A2T7PKF1</accession>
<dbReference type="InterPro" id="IPR002553">
    <property type="entry name" value="Clathrin/coatomer_adapt-like_N"/>
</dbReference>
<comment type="function">
    <text evidence="7">Adaptins are components of the adaptor complexes which link clathrin to receptors in coated vesicles. Clathrin-associated protein complexes are believed to interact with the cytoplasmic tails of membrane proteins, leading to their selection and concentration.</text>
</comment>
<evidence type="ECO:0000256" key="7">
    <source>
        <dbReference type="PIRNR" id="PIRNR037091"/>
    </source>
</evidence>
<dbReference type="SUPFAM" id="SSF49348">
    <property type="entry name" value="Clathrin adaptor appendage domain"/>
    <property type="match status" value="1"/>
</dbReference>
<comment type="similarity">
    <text evidence="7">Belongs to the adaptor complexes large subunit family.</text>
</comment>
<dbReference type="InterPro" id="IPR011989">
    <property type="entry name" value="ARM-like"/>
</dbReference>
<dbReference type="EMBL" id="PZQS01000003">
    <property type="protein sequence ID" value="PVD33888.1"/>
    <property type="molecule type" value="Genomic_DNA"/>
</dbReference>
<dbReference type="InterPro" id="IPR008152">
    <property type="entry name" value="Clathrin_a/b/g-adaptin_app_Ig"/>
</dbReference>
<reference evidence="13 14" key="1">
    <citation type="submission" date="2018-04" db="EMBL/GenBank/DDBJ databases">
        <title>The genome of golden apple snail Pomacea canaliculata provides insight into stress tolerance and invasive adaptation.</title>
        <authorList>
            <person name="Liu C."/>
            <person name="Liu B."/>
            <person name="Ren Y."/>
            <person name="Zhang Y."/>
            <person name="Wang H."/>
            <person name="Li S."/>
            <person name="Jiang F."/>
            <person name="Yin L."/>
            <person name="Zhang G."/>
            <person name="Qian W."/>
            <person name="Fan W."/>
        </authorList>
    </citation>
    <scope>NUCLEOTIDE SEQUENCE [LARGE SCALE GENOMIC DNA]</scope>
    <source>
        <strain evidence="13">SZHN2017</strain>
        <tissue evidence="13">Muscle</tissue>
    </source>
</reference>
<dbReference type="OrthoDB" id="413467at2759"/>
<feature type="binding site" evidence="8">
    <location>
        <begin position="56"/>
        <end position="60"/>
    </location>
    <ligand>
        <name>a 1,2-diacyl-sn-glycero-3-phospho-(1D-myo-inositol-3,4,5-trisphosphate)</name>
        <dbReference type="ChEBI" id="CHEBI:57836"/>
    </ligand>
</feature>
<dbReference type="SUPFAM" id="SSF48371">
    <property type="entry name" value="ARM repeat"/>
    <property type="match status" value="1"/>
</dbReference>
<dbReference type="Pfam" id="PF01602">
    <property type="entry name" value="Adaptin_N"/>
    <property type="match status" value="1"/>
</dbReference>
<dbReference type="InterPro" id="IPR003164">
    <property type="entry name" value="Clathrin_a-adaptin_app_sub_C"/>
</dbReference>
<feature type="binding site" evidence="8">
    <location>
        <position position="52"/>
    </location>
    <ligand>
        <name>a 1,2-diacyl-sn-glycero-3-phospho-(1D-myo-inositol-3,4,5-trisphosphate)</name>
        <dbReference type="ChEBI" id="CHEBI:57836"/>
    </ligand>
</feature>
<protein>
    <recommendedName>
        <fullName evidence="7">AP-2 complex subunit alpha</fullName>
    </recommendedName>
</protein>
<evidence type="ECO:0000259" key="12">
    <source>
        <dbReference type="Pfam" id="PF02883"/>
    </source>
</evidence>
<dbReference type="PANTHER" id="PTHR22780">
    <property type="entry name" value="ADAPTIN, ALPHA/GAMMA/EPSILON"/>
    <property type="match status" value="1"/>
</dbReference>
<dbReference type="Gene3D" id="2.60.40.1230">
    <property type="match status" value="1"/>
</dbReference>
<dbReference type="InterPro" id="IPR012295">
    <property type="entry name" value="TBP_dom_sf"/>
</dbReference>
<evidence type="ECO:0000313" key="13">
    <source>
        <dbReference type="EMBL" id="PVD33888.1"/>
    </source>
</evidence>
<dbReference type="AlphaFoldDB" id="A0A2T7PKF1"/>
<evidence type="ECO:0000256" key="8">
    <source>
        <dbReference type="PIRSR" id="PIRSR037091-1"/>
    </source>
</evidence>
<dbReference type="GO" id="GO:0072583">
    <property type="term" value="P:clathrin-dependent endocytosis"/>
    <property type="evidence" value="ECO:0007669"/>
    <property type="project" value="InterPro"/>
</dbReference>
<dbReference type="Pfam" id="PF02883">
    <property type="entry name" value="Alpha_adaptinC2"/>
    <property type="match status" value="1"/>
</dbReference>
<evidence type="ECO:0000256" key="3">
    <source>
        <dbReference type="ARBA" id="ARBA00022583"/>
    </source>
</evidence>
<sequence>MGCEDLLSSYLTSEIVNMVLFCKSREAEVKRINKELANIRSKFKGDKTLDGYQKKKYVCKLLFIFLLGHDIDFGHMEAVNLLSSNKYTEKQIGYLFISVLVGASSELMKLVIQSIKNDLMSRNPVHINLALHCMANIGSREMADALGQEIPKLLVSGDTIDAVKQSAALTLLRLLRASPDVIPMGEWTSRIIHLLNDQHMGVVTSATSLIEALVKKNPEEYKGCVSLAVSRLSRIVTSSYTDLQDYTYYFVPAPWLSVKLLRLLQNYPPPEDPSVRTRLTECLETILNKAQEPPKSKKVQHSNAKNAVLFEAINLIIHMDSDPNLLVRACNQLGQFLQHKETNLRYLALESMCLLATSEFSHEAVKKHQDTVITALKTERDVSVRQRAVDLLYAMCDRSNAEEIVGEMLEYLETADYSIREEMVLKVAILAEKYAVDYTWYVDVILNLIRIAGDYVSEEVWYRVIQIVINRDDVQGYAAKTVFEALQAPACHENMVKVGGYILGEFGNLIAGDPRSSPTVQFQLLHSKYHLCSPNTRGLLLSTYIKFINLFPEIKHNIQEVLRSDNNLRNPDVELQQRAIEYLQLSTVASADVLATVLEEMPPFPERESSILAKLKKKKPTVADPTENKDHKMPAPQVSGGNDGPALQMPITPPAGGSADLLGLEAQPSAPAAASASSAAFLVDVFGDSAQPTSNGLDPLGLTPGAEENVKKFVCKNNGVLYENDLVQIGVKSEYRQNLARIGVFYGNKTSLQHSGVSSRICLKLPVFVNKFIEPAEMNAEAFFQRWKALSSPGQECQKIFKACFPQDTEQSKQKLLGFGVSILEGIDPNPDNFVSCGILHTRNQQIGCLVRLEPNRQAECVQPRTQWLRQYAHCWKASFEAASKTMKHLLSRTNGREDCGQMTKCKECVDEAWYVSDQAKPAFRRGDGCQKGEFIMVVI</sequence>
<keyword evidence="3 7" id="KW-0254">Endocytosis</keyword>
<comment type="caution">
    <text evidence="13">The sequence shown here is derived from an EMBL/GenBank/DDBJ whole genome shotgun (WGS) entry which is preliminary data.</text>
</comment>
<dbReference type="InterPro" id="IPR016024">
    <property type="entry name" value="ARM-type_fold"/>
</dbReference>
<dbReference type="InterPro" id="IPR050840">
    <property type="entry name" value="Adaptor_Complx_Large_Subunit"/>
</dbReference>
<evidence type="ECO:0000259" key="11">
    <source>
        <dbReference type="Pfam" id="PF02296"/>
    </source>
</evidence>
<feature type="domain" description="Clathrin/coatomer adaptor adaptin-like N-terminal" evidence="10">
    <location>
        <begin position="29"/>
        <end position="587"/>
    </location>
</feature>
<feature type="domain" description="Clathrin adaptor alpha/beta/gamma-adaptin appendage Ig-like subdomain" evidence="12">
    <location>
        <begin position="717"/>
        <end position="758"/>
    </location>
</feature>
<dbReference type="Proteomes" id="UP000245119">
    <property type="component" value="Linkage Group LG3"/>
</dbReference>
<gene>
    <name evidence="13" type="ORF">C0Q70_05150</name>
</gene>
<feature type="domain" description="Clathrin adaptor alpha-adaptin appendage C-terminal subdomain" evidence="11">
    <location>
        <begin position="772"/>
        <end position="861"/>
    </location>
</feature>
<evidence type="ECO:0000256" key="9">
    <source>
        <dbReference type="SAM" id="MobiDB-lite"/>
    </source>
</evidence>
<dbReference type="SUPFAM" id="SSF55711">
    <property type="entry name" value="Subdomain of clathrin and coatomer appendage domain"/>
    <property type="match status" value="1"/>
</dbReference>
<evidence type="ECO:0000256" key="6">
    <source>
        <dbReference type="ARBA" id="ARBA00023176"/>
    </source>
</evidence>